<protein>
    <submittedName>
        <fullName evidence="2">Uncharacterized protein</fullName>
    </submittedName>
</protein>
<dbReference type="AlphaFoldDB" id="A0A2P7BB67"/>
<name>A0A2P7BB67_9HYPH</name>
<evidence type="ECO:0000313" key="2">
    <source>
        <dbReference type="EMBL" id="PSH63703.1"/>
    </source>
</evidence>
<sequence>MFALFNSTEFWFGLVVLSAYQCGKFRELNLVDPSVTERSSVIPNLRASDFAGKNAYVSSLIVFLLATFVGYTLLCAASPTVLRGWFEVTKSPVNTADFVNKVPYPLYIAAAFMGLTQSAIPGFAALGDFQKNFFHFWIGVPRKVIDTAATFSEEIIAKTEDNKEQLYMVIRQLLSARWKAKIDKYADLVFYEYQIRRMKLDETDVLDDIKSGSTRELQHIIEQLVYAAAIAAVRETGGKALDELAADLDVPIPGPRYPYRNLALSALVFIVCLTLLWFAVPMSKPIVESTIGSASAIYWPADLATSGQYLLAHSIPIFCAIGLMLMMKSNSRSQKFERYPELIISVIVLVVVYDYLQALFDYGYFSKVSDGDVLSFFVRRLPFNILHSLISCFICVIILMFLENSGKPGILNSKLFAWLALVLSTILVSSFYAFARLKFQFNGFSPDFMICVVTMNVIVASISFVAVEAYARYGLSKAKRVA</sequence>
<keyword evidence="3" id="KW-1185">Reference proteome</keyword>
<evidence type="ECO:0000313" key="3">
    <source>
        <dbReference type="Proteomes" id="UP000241764"/>
    </source>
</evidence>
<accession>A0A2P7BB67</accession>
<dbReference type="RefSeq" id="WP_106664982.1">
    <property type="nucleotide sequence ID" value="NZ_PGGM01000006.1"/>
</dbReference>
<feature type="transmembrane region" description="Helical" evidence="1">
    <location>
        <begin position="60"/>
        <end position="86"/>
    </location>
</feature>
<keyword evidence="1" id="KW-1133">Transmembrane helix</keyword>
<feature type="transmembrane region" description="Helical" evidence="1">
    <location>
        <begin position="415"/>
        <end position="435"/>
    </location>
</feature>
<comment type="caution">
    <text evidence="2">The sequence shown here is derived from an EMBL/GenBank/DDBJ whole genome shotgun (WGS) entry which is preliminary data.</text>
</comment>
<evidence type="ECO:0000256" key="1">
    <source>
        <dbReference type="SAM" id="Phobius"/>
    </source>
</evidence>
<gene>
    <name evidence="2" type="ORF">CU103_15805</name>
</gene>
<reference evidence="3" key="1">
    <citation type="submission" date="2017-11" db="EMBL/GenBank/DDBJ databases">
        <authorList>
            <person name="Kuznetsova I."/>
            <person name="Sazanova A."/>
            <person name="Chirak E."/>
            <person name="Safronova V."/>
            <person name="Willems A."/>
        </authorList>
    </citation>
    <scope>NUCLEOTIDE SEQUENCE [LARGE SCALE GENOMIC DNA]</scope>
    <source>
        <strain evidence="3">CCBAU 03422</strain>
    </source>
</reference>
<feature type="transmembrane region" description="Helical" evidence="1">
    <location>
        <begin position="262"/>
        <end position="280"/>
    </location>
</feature>
<organism evidence="2 3">
    <name type="scientific">Phyllobacterium sophorae</name>
    <dbReference type="NCBI Taxonomy" id="1520277"/>
    <lineage>
        <taxon>Bacteria</taxon>
        <taxon>Pseudomonadati</taxon>
        <taxon>Pseudomonadota</taxon>
        <taxon>Alphaproteobacteria</taxon>
        <taxon>Hyphomicrobiales</taxon>
        <taxon>Phyllobacteriaceae</taxon>
        <taxon>Phyllobacterium</taxon>
    </lineage>
</organism>
<keyword evidence="1" id="KW-0472">Membrane</keyword>
<dbReference type="EMBL" id="PGGM01000006">
    <property type="protein sequence ID" value="PSH63703.1"/>
    <property type="molecule type" value="Genomic_DNA"/>
</dbReference>
<feature type="transmembrane region" description="Helical" evidence="1">
    <location>
        <begin position="447"/>
        <end position="471"/>
    </location>
</feature>
<feature type="transmembrane region" description="Helical" evidence="1">
    <location>
        <begin position="385"/>
        <end position="403"/>
    </location>
</feature>
<feature type="transmembrane region" description="Helical" evidence="1">
    <location>
        <begin position="339"/>
        <end position="365"/>
    </location>
</feature>
<feature type="transmembrane region" description="Helical" evidence="1">
    <location>
        <begin position="106"/>
        <end position="126"/>
    </location>
</feature>
<dbReference type="OrthoDB" id="9859070at2"/>
<feature type="transmembrane region" description="Helical" evidence="1">
    <location>
        <begin position="309"/>
        <end position="327"/>
    </location>
</feature>
<keyword evidence="1" id="KW-0812">Transmembrane</keyword>
<proteinExistence type="predicted"/>
<dbReference type="Proteomes" id="UP000241764">
    <property type="component" value="Unassembled WGS sequence"/>
</dbReference>